<dbReference type="PROSITE" id="PS01159">
    <property type="entry name" value="WW_DOMAIN_1"/>
    <property type="match status" value="1"/>
</dbReference>
<dbReference type="SUPFAM" id="SSF51045">
    <property type="entry name" value="WW domain"/>
    <property type="match status" value="1"/>
</dbReference>
<gene>
    <name evidence="2" type="ORF">DSPE1174_LOCUS17594</name>
</gene>
<dbReference type="AlphaFoldDB" id="A0A7S2G7Q1"/>
<dbReference type="CDD" id="cd00201">
    <property type="entry name" value="WW"/>
    <property type="match status" value="1"/>
</dbReference>
<organism evidence="2">
    <name type="scientific">Octactis speculum</name>
    <dbReference type="NCBI Taxonomy" id="3111310"/>
    <lineage>
        <taxon>Eukaryota</taxon>
        <taxon>Sar</taxon>
        <taxon>Stramenopiles</taxon>
        <taxon>Ochrophyta</taxon>
        <taxon>Dictyochophyceae</taxon>
        <taxon>Dictyochales</taxon>
        <taxon>Dictyochaceae</taxon>
        <taxon>Octactis</taxon>
    </lineage>
</organism>
<dbReference type="EMBL" id="HBGS01034141">
    <property type="protein sequence ID" value="CAD9437326.1"/>
    <property type="molecule type" value="Transcribed_RNA"/>
</dbReference>
<dbReference type="InterPro" id="IPR036020">
    <property type="entry name" value="WW_dom_sf"/>
</dbReference>
<name>A0A7S2G7Q1_9STRA</name>
<feature type="domain" description="WW" evidence="1">
    <location>
        <begin position="78"/>
        <end position="106"/>
    </location>
</feature>
<dbReference type="Pfam" id="PF00397">
    <property type="entry name" value="WW"/>
    <property type="match status" value="1"/>
</dbReference>
<evidence type="ECO:0000259" key="1">
    <source>
        <dbReference type="PROSITE" id="PS50020"/>
    </source>
</evidence>
<dbReference type="InterPro" id="IPR001202">
    <property type="entry name" value="WW_dom"/>
</dbReference>
<accession>A0A7S2G7Q1</accession>
<dbReference type="Gene3D" id="2.20.70.10">
    <property type="match status" value="1"/>
</dbReference>
<reference evidence="2" key="1">
    <citation type="submission" date="2021-01" db="EMBL/GenBank/DDBJ databases">
        <authorList>
            <person name="Corre E."/>
            <person name="Pelletier E."/>
            <person name="Niang G."/>
            <person name="Scheremetjew M."/>
            <person name="Finn R."/>
            <person name="Kale V."/>
            <person name="Holt S."/>
            <person name="Cochrane G."/>
            <person name="Meng A."/>
            <person name="Brown T."/>
            <person name="Cohen L."/>
        </authorList>
    </citation>
    <scope>NUCLEOTIDE SEQUENCE</scope>
    <source>
        <strain evidence="2">CCMP1381</strain>
    </source>
</reference>
<evidence type="ECO:0000313" key="2">
    <source>
        <dbReference type="EMBL" id="CAD9437326.1"/>
    </source>
</evidence>
<proteinExistence type="predicted"/>
<dbReference type="PROSITE" id="PS50020">
    <property type="entry name" value="WW_DOMAIN_2"/>
    <property type="match status" value="1"/>
</dbReference>
<protein>
    <recommendedName>
        <fullName evidence="1">WW domain-containing protein</fullName>
    </recommendedName>
</protein>
<dbReference type="SMART" id="SM00456">
    <property type="entry name" value="WW"/>
    <property type="match status" value="1"/>
</dbReference>
<sequence>MEKMASNERLLDSSAEEFVYKVRKDKVPGFFSEVAEAVPVVLEPVSKQQQGDLKENKGTLCQPVKEKKKKKRKQKYEWSEHKDQATGFIYYHNRLSSETTWDRPQDFPGNLIT</sequence>